<dbReference type="AlphaFoldDB" id="A0A0R2L4P1"/>
<dbReference type="PATRIC" id="fig|348151.3.peg.1230"/>
<name>A0A0R2L4P1_9LACO</name>
<comment type="caution">
    <text evidence="2">The sequence shown here is derived from an EMBL/GenBank/DDBJ whole genome shotgun (WGS) entry which is preliminary data.</text>
</comment>
<dbReference type="EMBL" id="JQCB01000003">
    <property type="protein sequence ID" value="KRN96667.1"/>
    <property type="molecule type" value="Genomic_DNA"/>
</dbReference>
<dbReference type="Proteomes" id="UP000321429">
    <property type="component" value="Unassembled WGS sequence"/>
</dbReference>
<proteinExistence type="predicted"/>
<keyword evidence="3" id="KW-1185">Reference proteome</keyword>
<accession>A0A0R2L4P1</accession>
<evidence type="ECO:0000313" key="3">
    <source>
        <dbReference type="Proteomes" id="UP000051139"/>
    </source>
</evidence>
<protein>
    <submittedName>
        <fullName evidence="2">Uncharacterized protein</fullName>
    </submittedName>
</protein>
<evidence type="ECO:0000313" key="4">
    <source>
        <dbReference type="Proteomes" id="UP000321429"/>
    </source>
</evidence>
<gene>
    <name evidence="2" type="ORF">IV55_GL001199</name>
    <name evidence="1" type="ORF">LSI01_14080</name>
</gene>
<evidence type="ECO:0000313" key="1">
    <source>
        <dbReference type="EMBL" id="GEK29097.1"/>
    </source>
</evidence>
<reference evidence="2 3" key="1">
    <citation type="journal article" date="2015" name="Genome Announc.">
        <title>Expanding the biotechnology potential of lactobacilli through comparative genomics of 213 strains and associated genera.</title>
        <authorList>
            <person name="Sun Z."/>
            <person name="Harris H.M."/>
            <person name="McCann A."/>
            <person name="Guo C."/>
            <person name="Argimon S."/>
            <person name="Zhang W."/>
            <person name="Yang X."/>
            <person name="Jeffery I.B."/>
            <person name="Cooney J.C."/>
            <person name="Kagawa T.F."/>
            <person name="Liu W."/>
            <person name="Song Y."/>
            <person name="Salvetti E."/>
            <person name="Wrobel A."/>
            <person name="Rasinkangas P."/>
            <person name="Parkhill J."/>
            <person name="Rea M.C."/>
            <person name="O'Sullivan O."/>
            <person name="Ritari J."/>
            <person name="Douillard F.P."/>
            <person name="Paul Ross R."/>
            <person name="Yang R."/>
            <person name="Briner A.E."/>
            <person name="Felis G.E."/>
            <person name="de Vos W.M."/>
            <person name="Barrangou R."/>
            <person name="Klaenhammer T.R."/>
            <person name="Caufield P.W."/>
            <person name="Cui Y."/>
            <person name="Zhang H."/>
            <person name="O'Toole P.W."/>
        </authorList>
    </citation>
    <scope>NUCLEOTIDE SEQUENCE [LARGE SCALE GENOMIC DNA]</scope>
    <source>
        <strain evidence="2 3">DSM 22696</strain>
    </source>
</reference>
<sequence length="57" mass="6636">MEDQQQWIIEQLQKLATGDNQVVMQSAIELIQAQQDEIDSLHGAMEGQLWSPNQWRK</sequence>
<dbReference type="RefSeq" id="WP_169790615.1">
    <property type="nucleotide sequence ID" value="NZ_BJUD01000032.1"/>
</dbReference>
<dbReference type="EMBL" id="BJUD01000032">
    <property type="protein sequence ID" value="GEK29097.1"/>
    <property type="molecule type" value="Genomic_DNA"/>
</dbReference>
<dbReference type="Proteomes" id="UP000051139">
    <property type="component" value="Unassembled WGS sequence"/>
</dbReference>
<organism evidence="2 3">
    <name type="scientific">Furfurilactobacillus siliginis</name>
    <dbReference type="NCBI Taxonomy" id="348151"/>
    <lineage>
        <taxon>Bacteria</taxon>
        <taxon>Bacillati</taxon>
        <taxon>Bacillota</taxon>
        <taxon>Bacilli</taxon>
        <taxon>Lactobacillales</taxon>
        <taxon>Lactobacillaceae</taxon>
        <taxon>Furfurilactobacillus</taxon>
    </lineage>
</organism>
<reference evidence="1 4" key="2">
    <citation type="submission" date="2019-07" db="EMBL/GenBank/DDBJ databases">
        <title>Whole genome shotgun sequence of Lactobacillus siliginis NBRC 101315.</title>
        <authorList>
            <person name="Hosoyama A."/>
            <person name="Uohara A."/>
            <person name="Ohji S."/>
            <person name="Ichikawa N."/>
        </authorList>
    </citation>
    <scope>NUCLEOTIDE SEQUENCE [LARGE SCALE GENOMIC DNA]</scope>
    <source>
        <strain evidence="1 4">NBRC 101315</strain>
    </source>
</reference>
<evidence type="ECO:0000313" key="2">
    <source>
        <dbReference type="EMBL" id="KRN96667.1"/>
    </source>
</evidence>